<dbReference type="AlphaFoldDB" id="A0A941JUV7"/>
<dbReference type="InterPro" id="IPR035994">
    <property type="entry name" value="Nucleoside_phosphorylase_sf"/>
</dbReference>
<evidence type="ECO:0000256" key="1">
    <source>
        <dbReference type="SAM" id="MobiDB-lite"/>
    </source>
</evidence>
<dbReference type="Gene3D" id="3.40.50.1580">
    <property type="entry name" value="Nucleoside phosphorylase domain"/>
    <property type="match status" value="1"/>
</dbReference>
<comment type="caution">
    <text evidence="3">The sequence shown here is derived from an EMBL/GenBank/DDBJ whole genome shotgun (WGS) entry which is preliminary data.</text>
</comment>
<dbReference type="Pfam" id="PF01048">
    <property type="entry name" value="PNP_UDP_1"/>
    <property type="match status" value="1"/>
</dbReference>
<reference evidence="3" key="1">
    <citation type="submission" date="2021-02" db="EMBL/GenBank/DDBJ databases">
        <title>Metagenome analyses of Stigonema ocellatum DSM 106950, Chlorogloea purpurea SAG 13.99 and Gomphosphaeria aponina DSM 107014.</title>
        <authorList>
            <person name="Marter P."/>
            <person name="Huang S."/>
        </authorList>
    </citation>
    <scope>NUCLEOTIDE SEQUENCE</scope>
    <source>
        <strain evidence="3">JP213</strain>
    </source>
</reference>
<dbReference type="GO" id="GO:0005829">
    <property type="term" value="C:cytosol"/>
    <property type="evidence" value="ECO:0007669"/>
    <property type="project" value="TreeGrafter"/>
</dbReference>
<evidence type="ECO:0000313" key="4">
    <source>
        <dbReference type="Proteomes" id="UP000767446"/>
    </source>
</evidence>
<dbReference type="SUPFAM" id="SSF53167">
    <property type="entry name" value="Purine and uridine phosphorylases"/>
    <property type="match status" value="1"/>
</dbReference>
<organism evidence="3 4">
    <name type="scientific">Gomphosphaeria aponina SAG 52.96 = DSM 107014</name>
    <dbReference type="NCBI Taxonomy" id="1521640"/>
    <lineage>
        <taxon>Bacteria</taxon>
        <taxon>Bacillati</taxon>
        <taxon>Cyanobacteriota</taxon>
        <taxon>Cyanophyceae</taxon>
        <taxon>Oscillatoriophycideae</taxon>
        <taxon>Chroococcales</taxon>
        <taxon>Gomphosphaeriaceae</taxon>
        <taxon>Gomphosphaeria</taxon>
    </lineage>
</organism>
<dbReference type="PANTHER" id="PTHR46832:SF1">
    <property type="entry name" value="5'-METHYLTHIOADENOSINE_S-ADENOSYLHOMOCYSTEINE NUCLEOSIDASE"/>
    <property type="match status" value="1"/>
</dbReference>
<evidence type="ECO:0000259" key="2">
    <source>
        <dbReference type="Pfam" id="PF01048"/>
    </source>
</evidence>
<proteinExistence type="predicted"/>
<dbReference type="GO" id="GO:0008930">
    <property type="term" value="F:methylthioadenosine nucleosidase activity"/>
    <property type="evidence" value="ECO:0007669"/>
    <property type="project" value="TreeGrafter"/>
</dbReference>
<feature type="region of interest" description="Disordered" evidence="1">
    <location>
        <begin position="252"/>
        <end position="276"/>
    </location>
</feature>
<name>A0A941JUV7_9CHRO</name>
<gene>
    <name evidence="3" type="ORF">DSM107014_07110</name>
</gene>
<accession>A0A941JUV7</accession>
<dbReference type="EMBL" id="JADQBC010000039">
    <property type="protein sequence ID" value="MBR8827665.1"/>
    <property type="molecule type" value="Genomic_DNA"/>
</dbReference>
<dbReference type="GO" id="GO:0019284">
    <property type="term" value="P:L-methionine salvage from S-adenosylmethionine"/>
    <property type="evidence" value="ECO:0007669"/>
    <property type="project" value="TreeGrafter"/>
</dbReference>
<protein>
    <submittedName>
        <fullName evidence="3">5'-methylthioadenosine/S-adenosylhomocysteine nucleosidase</fullName>
    </submittedName>
</protein>
<dbReference type="CDD" id="cd09008">
    <property type="entry name" value="MTAN"/>
    <property type="match status" value="1"/>
</dbReference>
<feature type="domain" description="Nucleoside phosphorylase" evidence="2">
    <location>
        <begin position="5"/>
        <end position="240"/>
    </location>
</feature>
<dbReference type="InterPro" id="IPR000845">
    <property type="entry name" value="Nucleoside_phosphorylase_d"/>
</dbReference>
<sequence length="410" mass="44753">MPCAVILTALSVERKAVRSHLTELNEETHPQGTIYERGKFATEGKVWDVGIVETGAGNSPAGIEAERAIAYFNPDVILFVGVAGGIKNVILGDVVAGTKVYGYESGKVGETFKPRPDVGLSTYNMIQRARAEASKNDWLTRLSPQPHPNPTVFVAPIAAGEKVVANIKSDVFKFLEQNYSDALAVEMEGRGVLQAAHANQQVSALIIRGISDLIDGKSAADKSGSQEIAARHASAFAFQVLAKFEIPNQALNSNQTSKETGSNIKQAHSGSGDNVGGDKNTYYDLKGATFGFAGRDYTANIINKNQNINPNSDEDMDLLEILTNYFSNREKPGQHLKSLIAMSKIKIDTAGIDYNLPVRELITSFYVQLLPNTDNYVSFLKVFQRQLPSYSIDEKSFINDLIQNPENRYG</sequence>
<feature type="compositionally biased region" description="Polar residues" evidence="1">
    <location>
        <begin position="252"/>
        <end position="272"/>
    </location>
</feature>
<evidence type="ECO:0000313" key="3">
    <source>
        <dbReference type="EMBL" id="MBR8827665.1"/>
    </source>
</evidence>
<dbReference type="Proteomes" id="UP000767446">
    <property type="component" value="Unassembled WGS sequence"/>
</dbReference>
<dbReference type="GO" id="GO:0008782">
    <property type="term" value="F:adenosylhomocysteine nucleosidase activity"/>
    <property type="evidence" value="ECO:0007669"/>
    <property type="project" value="TreeGrafter"/>
</dbReference>
<dbReference type="PANTHER" id="PTHR46832">
    <property type="entry name" value="5'-METHYLTHIOADENOSINE/S-ADENOSYLHOMOCYSTEINE NUCLEOSIDASE"/>
    <property type="match status" value="1"/>
</dbReference>
<dbReference type="GO" id="GO:0009116">
    <property type="term" value="P:nucleoside metabolic process"/>
    <property type="evidence" value="ECO:0007669"/>
    <property type="project" value="InterPro"/>
</dbReference>